<sequence length="100" mass="11825">ATQLSRFERDDHLIPLLDNGWNMVDGRDAIKKTFLFQNFNEAWSWMNRVALAGERMGHHPEWFNVYNTVQVTWTTPECDGISLRDVKMATFCDSTYKFYK</sequence>
<dbReference type="Pfam" id="PF01329">
    <property type="entry name" value="Pterin_4a"/>
    <property type="match status" value="1"/>
</dbReference>
<dbReference type="PANTHER" id="PTHR12599:SF0">
    <property type="entry name" value="PTERIN-4-ALPHA-CARBINOLAMINE DEHYDRATASE"/>
    <property type="match status" value="1"/>
</dbReference>
<dbReference type="InterPro" id="IPR001533">
    <property type="entry name" value="Pterin_deHydtase"/>
</dbReference>
<organism evidence="6 7">
    <name type="scientific">Halocaridina rubra</name>
    <name type="common">Hawaiian red shrimp</name>
    <dbReference type="NCBI Taxonomy" id="373956"/>
    <lineage>
        <taxon>Eukaryota</taxon>
        <taxon>Metazoa</taxon>
        <taxon>Ecdysozoa</taxon>
        <taxon>Arthropoda</taxon>
        <taxon>Crustacea</taxon>
        <taxon>Multicrustacea</taxon>
        <taxon>Malacostraca</taxon>
        <taxon>Eumalacostraca</taxon>
        <taxon>Eucarida</taxon>
        <taxon>Decapoda</taxon>
        <taxon>Pleocyemata</taxon>
        <taxon>Caridea</taxon>
        <taxon>Atyoidea</taxon>
        <taxon>Atyidae</taxon>
        <taxon>Halocaridina</taxon>
    </lineage>
</organism>
<evidence type="ECO:0000256" key="2">
    <source>
        <dbReference type="ARBA" id="ARBA00006472"/>
    </source>
</evidence>
<evidence type="ECO:0000313" key="7">
    <source>
        <dbReference type="Proteomes" id="UP001381693"/>
    </source>
</evidence>
<gene>
    <name evidence="6" type="ORF">SK128_027231</name>
</gene>
<comment type="caution">
    <text evidence="6">The sequence shown here is derived from an EMBL/GenBank/DDBJ whole genome shotgun (WGS) entry which is preliminary data.</text>
</comment>
<feature type="non-terminal residue" evidence="6">
    <location>
        <position position="1"/>
    </location>
</feature>
<dbReference type="SUPFAM" id="SSF55248">
    <property type="entry name" value="PCD-like"/>
    <property type="match status" value="1"/>
</dbReference>
<dbReference type="EMBL" id="JAXCGZ010008287">
    <property type="protein sequence ID" value="KAK7077769.1"/>
    <property type="molecule type" value="Genomic_DNA"/>
</dbReference>
<keyword evidence="4" id="KW-0456">Lyase</keyword>
<evidence type="ECO:0000256" key="4">
    <source>
        <dbReference type="ARBA" id="ARBA00023239"/>
    </source>
</evidence>
<dbReference type="GO" id="GO:0006729">
    <property type="term" value="P:tetrahydrobiopterin biosynthetic process"/>
    <property type="evidence" value="ECO:0007669"/>
    <property type="project" value="InterPro"/>
</dbReference>
<dbReference type="Proteomes" id="UP001381693">
    <property type="component" value="Unassembled WGS sequence"/>
</dbReference>
<comment type="catalytic activity">
    <reaction evidence="1">
        <text>(4aS,6R)-4a-hydroxy-L-erythro-5,6,7,8-tetrahydrobiopterin = (6R)-L-erythro-6,7-dihydrobiopterin + H2O</text>
        <dbReference type="Rhea" id="RHEA:11920"/>
        <dbReference type="ChEBI" id="CHEBI:15377"/>
        <dbReference type="ChEBI" id="CHEBI:15642"/>
        <dbReference type="ChEBI" id="CHEBI:43120"/>
        <dbReference type="EC" id="4.2.1.96"/>
    </reaction>
</comment>
<evidence type="ECO:0000313" key="6">
    <source>
        <dbReference type="EMBL" id="KAK7077769.1"/>
    </source>
</evidence>
<dbReference type="InterPro" id="IPR036428">
    <property type="entry name" value="PCD_sf"/>
</dbReference>
<keyword evidence="7" id="KW-1185">Reference proteome</keyword>
<dbReference type="AlphaFoldDB" id="A0AAN9A884"/>
<reference evidence="6 7" key="1">
    <citation type="submission" date="2023-11" db="EMBL/GenBank/DDBJ databases">
        <title>Halocaridina rubra genome assembly.</title>
        <authorList>
            <person name="Smith C."/>
        </authorList>
    </citation>
    <scope>NUCLEOTIDE SEQUENCE [LARGE SCALE GENOMIC DNA]</scope>
    <source>
        <strain evidence="6">EP-1</strain>
        <tissue evidence="6">Whole</tissue>
    </source>
</reference>
<proteinExistence type="inferred from homology"/>
<dbReference type="EC" id="4.2.1.96" evidence="3"/>
<dbReference type="Gene3D" id="3.30.1360.20">
    <property type="entry name" value="Transcriptional coactivator/pterin dehydratase"/>
    <property type="match status" value="1"/>
</dbReference>
<evidence type="ECO:0000256" key="3">
    <source>
        <dbReference type="ARBA" id="ARBA00013252"/>
    </source>
</evidence>
<evidence type="ECO:0000256" key="1">
    <source>
        <dbReference type="ARBA" id="ARBA00001554"/>
    </source>
</evidence>
<dbReference type="PANTHER" id="PTHR12599">
    <property type="entry name" value="PTERIN-4-ALPHA-CARBINOLAMINE DEHYDRATASE"/>
    <property type="match status" value="1"/>
</dbReference>
<protein>
    <recommendedName>
        <fullName evidence="3">4a-hydroxytetrahydrobiopterin dehydratase</fullName>
        <ecNumber evidence="3">4.2.1.96</ecNumber>
    </recommendedName>
    <alternativeName>
        <fullName evidence="5">4-alpha-hydroxy-tetrahydropterin dehydratase</fullName>
    </alternativeName>
</protein>
<dbReference type="CDD" id="cd00914">
    <property type="entry name" value="PCD_DCoH_subfamily_b"/>
    <property type="match status" value="1"/>
</dbReference>
<dbReference type="GO" id="GO:0008124">
    <property type="term" value="F:4-alpha-hydroxytetrahydrobiopterin dehydratase activity"/>
    <property type="evidence" value="ECO:0007669"/>
    <property type="project" value="UniProtKB-EC"/>
</dbReference>
<comment type="similarity">
    <text evidence="2">Belongs to the pterin-4-alpha-carbinolamine dehydratase family.</text>
</comment>
<accession>A0AAN9A884</accession>
<name>A0AAN9A884_HALRR</name>
<evidence type="ECO:0000256" key="5">
    <source>
        <dbReference type="ARBA" id="ARBA00030497"/>
    </source>
</evidence>